<sequence length="185" mass="21388">MDTTVFHQFFDHCVGNWQTERTYHYLTKQEVERSHTDFQIAPLSPALKLKVLTDNLYPTMPDVDPLPGFSLGFQTVSEHGDKVSQTLNLLFVPQEQRGEILTGDYLRDRAYEESRPIISQFSFNNSTRELLMTTQYTRVVSVDSITLINPTLRIRRIYNYQRPEAGQPLDTLLLVGFGVEQKEQS</sequence>
<evidence type="ECO:0000313" key="4">
    <source>
        <dbReference type="EMBL" id="MCW6034742.1"/>
    </source>
</evidence>
<dbReference type="GO" id="GO:0016829">
    <property type="term" value="F:lyase activity"/>
    <property type="evidence" value="ECO:0007669"/>
    <property type="project" value="UniProtKB-KW"/>
</dbReference>
<evidence type="ECO:0000256" key="1">
    <source>
        <dbReference type="ARBA" id="ARBA00010681"/>
    </source>
</evidence>
<comment type="caution">
    <text evidence="4">The sequence shown here is derived from an EMBL/GenBank/DDBJ whole genome shotgun (WGS) entry which is preliminary data.</text>
</comment>
<dbReference type="Pfam" id="PF09367">
    <property type="entry name" value="CpeS"/>
    <property type="match status" value="1"/>
</dbReference>
<reference evidence="4 5" key="1">
    <citation type="submission" date="2021-08" db="EMBL/GenBank/DDBJ databases">
        <title>Draft genome sequence of Spirulina subsalsa with high tolerance to salinity and hype-accumulation of phycocyanin.</title>
        <authorList>
            <person name="Pei H."/>
            <person name="Jiang L."/>
        </authorList>
    </citation>
    <scope>NUCLEOTIDE SEQUENCE [LARGE SCALE GENOMIC DNA]</scope>
    <source>
        <strain evidence="4 5">FACHB-351</strain>
    </source>
</reference>
<accession>A0ABT3KZS2</accession>
<dbReference type="Proteomes" id="UP001526426">
    <property type="component" value="Unassembled WGS sequence"/>
</dbReference>
<protein>
    <recommendedName>
        <fullName evidence="3">Chromophore lyase CpcS/CpeS</fullName>
        <ecNumber evidence="3">4.-.-.-</ecNumber>
    </recommendedName>
</protein>
<gene>
    <name evidence="3" type="primary">cpcS</name>
    <name evidence="4" type="ORF">K4A83_00420</name>
</gene>
<evidence type="ECO:0000256" key="3">
    <source>
        <dbReference type="HAMAP-Rule" id="MF_01459"/>
    </source>
</evidence>
<dbReference type="Gene3D" id="2.40.128.20">
    <property type="match status" value="1"/>
</dbReference>
<dbReference type="EC" id="4.-.-.-" evidence="3"/>
<dbReference type="EMBL" id="JAIHOM010000001">
    <property type="protein sequence ID" value="MCW6034742.1"/>
    <property type="molecule type" value="Genomic_DNA"/>
</dbReference>
<comment type="similarity">
    <text evidence="1 3">Belongs to the CpcS/CpeS biliprotein lyase family.</text>
</comment>
<proteinExistence type="inferred from homology"/>
<dbReference type="InterPro" id="IPR018536">
    <property type="entry name" value="CpcS/CpeS"/>
</dbReference>
<dbReference type="RefSeq" id="WP_265262394.1">
    <property type="nucleotide sequence ID" value="NZ_JAIHOM010000001.1"/>
</dbReference>
<evidence type="ECO:0000256" key="2">
    <source>
        <dbReference type="ARBA" id="ARBA00023239"/>
    </source>
</evidence>
<dbReference type="HAMAP" id="MF_01459">
    <property type="entry name" value="Chrphore_lyase_CpxS"/>
    <property type="match status" value="1"/>
</dbReference>
<evidence type="ECO:0000313" key="5">
    <source>
        <dbReference type="Proteomes" id="UP001526426"/>
    </source>
</evidence>
<dbReference type="InterPro" id="IPR012674">
    <property type="entry name" value="Calycin"/>
</dbReference>
<keyword evidence="2 3" id="KW-0456">Lyase</keyword>
<comment type="function">
    <text evidence="3">Covalently attaches a chromophore to Cys residue(s) of phycobiliproteins.</text>
</comment>
<organism evidence="4 5">
    <name type="scientific">Spirulina subsalsa FACHB-351</name>
    <dbReference type="NCBI Taxonomy" id="234711"/>
    <lineage>
        <taxon>Bacteria</taxon>
        <taxon>Bacillati</taxon>
        <taxon>Cyanobacteriota</taxon>
        <taxon>Cyanophyceae</taxon>
        <taxon>Spirulinales</taxon>
        <taxon>Spirulinaceae</taxon>
        <taxon>Spirulina</taxon>
    </lineage>
</organism>
<keyword evidence="5" id="KW-1185">Reference proteome</keyword>
<name>A0ABT3KZS2_9CYAN</name>